<feature type="transmembrane region" description="Helical" evidence="9">
    <location>
        <begin position="106"/>
        <end position="133"/>
    </location>
</feature>
<dbReference type="PROSITE" id="PS51012">
    <property type="entry name" value="ABC_TM2"/>
    <property type="match status" value="1"/>
</dbReference>
<evidence type="ECO:0000256" key="7">
    <source>
        <dbReference type="ARBA" id="ARBA00022989"/>
    </source>
</evidence>
<dbReference type="Pfam" id="PF01061">
    <property type="entry name" value="ABC2_membrane"/>
    <property type="match status" value="1"/>
</dbReference>
<evidence type="ECO:0000256" key="2">
    <source>
        <dbReference type="ARBA" id="ARBA00007783"/>
    </source>
</evidence>
<feature type="transmembrane region" description="Helical" evidence="9">
    <location>
        <begin position="66"/>
        <end position="85"/>
    </location>
</feature>
<feature type="transmembrane region" description="Helical" evidence="9">
    <location>
        <begin position="33"/>
        <end position="54"/>
    </location>
</feature>
<comment type="similarity">
    <text evidence="2 9">Belongs to the ABC-2 integral membrane protein family.</text>
</comment>
<feature type="transmembrane region" description="Helical" evidence="9">
    <location>
        <begin position="176"/>
        <end position="197"/>
    </location>
</feature>
<feature type="domain" description="ABC transmembrane type-2" evidence="10">
    <location>
        <begin position="35"/>
        <end position="253"/>
    </location>
</feature>
<dbReference type="Proteomes" id="UP001596108">
    <property type="component" value="Unassembled WGS sequence"/>
</dbReference>
<evidence type="ECO:0000259" key="10">
    <source>
        <dbReference type="PROSITE" id="PS51012"/>
    </source>
</evidence>
<keyword evidence="4 9" id="KW-1003">Cell membrane</keyword>
<dbReference type="PIRSF" id="PIRSF006648">
    <property type="entry name" value="DrrB"/>
    <property type="match status" value="1"/>
</dbReference>
<evidence type="ECO:0000256" key="1">
    <source>
        <dbReference type="ARBA" id="ARBA00004429"/>
    </source>
</evidence>
<reference evidence="12" key="1">
    <citation type="journal article" date="2019" name="Int. J. Syst. Evol. Microbiol.">
        <title>The Global Catalogue of Microorganisms (GCM) 10K type strain sequencing project: providing services to taxonomists for standard genome sequencing and annotation.</title>
        <authorList>
            <consortium name="The Broad Institute Genomics Platform"/>
            <consortium name="The Broad Institute Genome Sequencing Center for Infectious Disease"/>
            <person name="Wu L."/>
            <person name="Ma J."/>
        </authorList>
    </citation>
    <scope>NUCLEOTIDE SEQUENCE [LARGE SCALE GENOMIC DNA]</scope>
    <source>
        <strain evidence="12">CGMCC 1.18578</strain>
    </source>
</reference>
<evidence type="ECO:0000256" key="8">
    <source>
        <dbReference type="ARBA" id="ARBA00023136"/>
    </source>
</evidence>
<accession>A0ABW0QY16</accession>
<dbReference type="RefSeq" id="WP_378110868.1">
    <property type="nucleotide sequence ID" value="NZ_JBHSNC010000017.1"/>
</dbReference>
<evidence type="ECO:0000313" key="11">
    <source>
        <dbReference type="EMBL" id="MFC5529000.1"/>
    </source>
</evidence>
<name>A0ABW0QY16_9BACL</name>
<evidence type="ECO:0000256" key="6">
    <source>
        <dbReference type="ARBA" id="ARBA00022692"/>
    </source>
</evidence>
<proteinExistence type="inferred from homology"/>
<keyword evidence="8 9" id="KW-0472">Membrane</keyword>
<keyword evidence="6 9" id="KW-0812">Transmembrane</keyword>
<feature type="transmembrane region" description="Helical" evidence="9">
    <location>
        <begin position="145"/>
        <end position="169"/>
    </location>
</feature>
<dbReference type="InterPro" id="IPR047817">
    <property type="entry name" value="ABC2_TM_bact-type"/>
</dbReference>
<dbReference type="InterPro" id="IPR013525">
    <property type="entry name" value="ABC2_TM"/>
</dbReference>
<keyword evidence="3 9" id="KW-0813">Transport</keyword>
<dbReference type="PRINTS" id="PR00164">
    <property type="entry name" value="ABC2TRNSPORT"/>
</dbReference>
<keyword evidence="5" id="KW-0997">Cell inner membrane</keyword>
<dbReference type="EMBL" id="JBHSNC010000017">
    <property type="protein sequence ID" value="MFC5529000.1"/>
    <property type="molecule type" value="Genomic_DNA"/>
</dbReference>
<keyword evidence="7 9" id="KW-1133">Transmembrane helix</keyword>
<evidence type="ECO:0000313" key="12">
    <source>
        <dbReference type="Proteomes" id="UP001596108"/>
    </source>
</evidence>
<evidence type="ECO:0000256" key="4">
    <source>
        <dbReference type="ARBA" id="ARBA00022475"/>
    </source>
</evidence>
<keyword evidence="12" id="KW-1185">Reference proteome</keyword>
<evidence type="ECO:0000256" key="9">
    <source>
        <dbReference type="RuleBase" id="RU361157"/>
    </source>
</evidence>
<evidence type="ECO:0000256" key="3">
    <source>
        <dbReference type="ARBA" id="ARBA00022448"/>
    </source>
</evidence>
<sequence length="261" mass="29664">MDKYTVNLNAMKKYYYLLTLLVKKDIKKKYKGSFLGIIWSLLNPLLNMIVLTIVFSTLFDQNVKSFPVYLLCGSLLFGFFSTSTSESMHSIISSASLFNKVYIPKYIFTVSQIISNFIFFAISLIDLVIIMIATRAEVTMNILYAPIYLVLLFIFTCGIGLLLATITVFFRDVEHLYGVITTILMYTSAIFYPATIIPEKYGLILTLNPIHYFIKGFRDVVYSGVAADPNNLLICTFIAVLSMVVGVIVFERKQDKFILHT</sequence>
<gene>
    <name evidence="11" type="ORF">ACFPQ4_05965</name>
</gene>
<dbReference type="InterPro" id="IPR000412">
    <property type="entry name" value="ABC_2_transport"/>
</dbReference>
<organism evidence="11 12">
    <name type="scientific">Cohnella yongneupensis</name>
    <dbReference type="NCBI Taxonomy" id="425006"/>
    <lineage>
        <taxon>Bacteria</taxon>
        <taxon>Bacillati</taxon>
        <taxon>Bacillota</taxon>
        <taxon>Bacilli</taxon>
        <taxon>Bacillales</taxon>
        <taxon>Paenibacillaceae</taxon>
        <taxon>Cohnella</taxon>
    </lineage>
</organism>
<protein>
    <recommendedName>
        <fullName evidence="9">Transport permease protein</fullName>
    </recommendedName>
</protein>
<comment type="subcellular location">
    <subcellularLocation>
        <location evidence="1">Cell inner membrane</location>
        <topology evidence="1">Multi-pass membrane protein</topology>
    </subcellularLocation>
    <subcellularLocation>
        <location evidence="9">Cell membrane</location>
        <topology evidence="9">Multi-pass membrane protein</topology>
    </subcellularLocation>
</comment>
<comment type="caution">
    <text evidence="11">The sequence shown here is derived from an EMBL/GenBank/DDBJ whole genome shotgun (WGS) entry which is preliminary data.</text>
</comment>
<feature type="transmembrane region" description="Helical" evidence="9">
    <location>
        <begin position="231"/>
        <end position="250"/>
    </location>
</feature>
<evidence type="ECO:0000256" key="5">
    <source>
        <dbReference type="ARBA" id="ARBA00022519"/>
    </source>
</evidence>
<dbReference type="PANTHER" id="PTHR30413">
    <property type="entry name" value="INNER MEMBRANE TRANSPORT PERMEASE"/>
    <property type="match status" value="1"/>
</dbReference>
<dbReference type="PANTHER" id="PTHR30413:SF8">
    <property type="entry name" value="TRANSPORT PERMEASE PROTEIN"/>
    <property type="match status" value="1"/>
</dbReference>